<sequence>MNGAKAPGAVAPDLSRPSIAQTHSVIFDGKTFVLKFQKNGLREYFPENESVEAWNERVDFTVVPAELNRFEPLELRTRTVQLHQKENPQMPAIMSTDNRTGILYLMLFYPSALRKDGHFCEYSFFKYYRDSGTGQTIIFHFARNVPADKPQTPAELSQSVTAIGQEIVPVIKAFPLYRP</sequence>
<proteinExistence type="predicted"/>
<dbReference type="EMBL" id="LT629704">
    <property type="protein sequence ID" value="SDN09012.1"/>
    <property type="molecule type" value="Genomic_DNA"/>
</dbReference>
<gene>
    <name evidence="1" type="ORF">SAMN04490179_2452</name>
</gene>
<dbReference type="Proteomes" id="UP000182470">
    <property type="component" value="Chromosome I"/>
</dbReference>
<evidence type="ECO:0000313" key="1">
    <source>
        <dbReference type="EMBL" id="SDN09012.1"/>
    </source>
</evidence>
<name>A0A1G9YJA6_9PSED</name>
<evidence type="ECO:0000313" key="2">
    <source>
        <dbReference type="Proteomes" id="UP000182470"/>
    </source>
</evidence>
<dbReference type="AlphaFoldDB" id="A0A1G9YJA6"/>
<protein>
    <submittedName>
        <fullName evidence="1">Uncharacterized protein</fullName>
    </submittedName>
</protein>
<reference evidence="1 2" key="1">
    <citation type="submission" date="2016-10" db="EMBL/GenBank/DDBJ databases">
        <authorList>
            <person name="de Groot N.N."/>
        </authorList>
    </citation>
    <scope>NUCLEOTIDE SEQUENCE [LARGE SCALE GENOMIC DNA]</scope>
    <source>
        <strain evidence="1 2">BS2772</strain>
    </source>
</reference>
<accession>A0A1G9YJA6</accession>
<dbReference type="OrthoDB" id="6848552at2"/>
<organism evidence="1 2">
    <name type="scientific">Pseudomonas antarctica</name>
    <dbReference type="NCBI Taxonomy" id="219572"/>
    <lineage>
        <taxon>Bacteria</taxon>
        <taxon>Pseudomonadati</taxon>
        <taxon>Pseudomonadota</taxon>
        <taxon>Gammaproteobacteria</taxon>
        <taxon>Pseudomonadales</taxon>
        <taxon>Pseudomonadaceae</taxon>
        <taxon>Pseudomonas</taxon>
    </lineage>
</organism>